<keyword evidence="7 9" id="KW-0408">Iron</keyword>
<dbReference type="GO" id="GO:0051539">
    <property type="term" value="F:4 iron, 4 sulfur cluster binding"/>
    <property type="evidence" value="ECO:0007669"/>
    <property type="project" value="UniProtKB-UniRule"/>
</dbReference>
<dbReference type="PROSITE" id="PS51379">
    <property type="entry name" value="4FE4S_FER_2"/>
    <property type="match status" value="3"/>
</dbReference>
<dbReference type="eggNOG" id="COG0437">
    <property type="taxonomic scope" value="Bacteria"/>
</dbReference>
<evidence type="ECO:0000256" key="1">
    <source>
        <dbReference type="ARBA" id="ARBA00001966"/>
    </source>
</evidence>
<evidence type="ECO:0000259" key="10">
    <source>
        <dbReference type="PROSITE" id="PS51379"/>
    </source>
</evidence>
<dbReference type="PANTHER" id="PTHR43177">
    <property type="entry name" value="PROTEIN NRFC"/>
    <property type="match status" value="1"/>
</dbReference>
<proteinExistence type="predicted"/>
<keyword evidence="8 9" id="KW-0411">Iron-sulfur</keyword>
<dbReference type="GO" id="GO:0046872">
    <property type="term" value="F:metal ion binding"/>
    <property type="evidence" value="ECO:0007669"/>
    <property type="project" value="UniProtKB-UniRule"/>
</dbReference>
<dbReference type="EMBL" id="CP006721">
    <property type="protein sequence ID" value="AGX44988.1"/>
    <property type="molecule type" value="Genomic_DNA"/>
</dbReference>
<keyword evidence="5" id="KW-0677">Repeat</keyword>
<evidence type="ECO:0000256" key="7">
    <source>
        <dbReference type="ARBA" id="ARBA00023004"/>
    </source>
</evidence>
<sequence length="148" mass="16572">MQLKFNQENEYCTGCKACQQACKDEHSLQVGINLRRVISEEVIDHNQNIKVNYRSTSCNHCNKPMCIEICPVNAIIKRVKDGVVIINEEKCIGCGACANACPYKSIQMQQQTRKAIKCDMCIVLLNEGKNPICIDACPLHLLSIKSVD</sequence>
<keyword evidence="6 9" id="KW-0249">Electron transport</keyword>
<evidence type="ECO:0000256" key="5">
    <source>
        <dbReference type="ARBA" id="ARBA00022737"/>
    </source>
</evidence>
<dbReference type="PRINTS" id="PR00354">
    <property type="entry name" value="7FE8SFRDOXIN"/>
</dbReference>
<organism evidence="11 12">
    <name type="scientific">Clostridium saccharobutylicum DSM 13864</name>
    <dbReference type="NCBI Taxonomy" id="1345695"/>
    <lineage>
        <taxon>Bacteria</taxon>
        <taxon>Bacillati</taxon>
        <taxon>Bacillota</taxon>
        <taxon>Clostridia</taxon>
        <taxon>Eubacteriales</taxon>
        <taxon>Clostridiaceae</taxon>
        <taxon>Clostridium</taxon>
    </lineage>
</organism>
<dbReference type="GO" id="GO:0009055">
    <property type="term" value="F:electron transfer activity"/>
    <property type="evidence" value="ECO:0007669"/>
    <property type="project" value="UniProtKB-UniRule"/>
</dbReference>
<dbReference type="GeneID" id="55476321"/>
<evidence type="ECO:0000256" key="2">
    <source>
        <dbReference type="ARBA" id="ARBA00022448"/>
    </source>
</evidence>
<comment type="cofactor">
    <cofactor evidence="1 9">
        <name>[4Fe-4S] cluster</name>
        <dbReference type="ChEBI" id="CHEBI:49883"/>
    </cofactor>
</comment>
<reference evidence="11 12" key="1">
    <citation type="journal article" date="2013" name="Genome Announc.">
        <title>Complete Genome Sequence of the Solvent Producer Clostridium saccharobutylicum NCP262 (DSM 13864).</title>
        <authorList>
            <person name="Poehlein A."/>
            <person name="Hartwich K."/>
            <person name="Krabben P."/>
            <person name="Ehrenreich A."/>
            <person name="Liebl W."/>
            <person name="Durre P."/>
            <person name="Gottschalk G."/>
            <person name="Daniel R."/>
        </authorList>
    </citation>
    <scope>NUCLEOTIDE SEQUENCE [LARGE SCALE GENOMIC DNA]</scope>
    <source>
        <strain evidence="11">DSM 13864</strain>
    </source>
</reference>
<dbReference type="AlphaFoldDB" id="U5MWT1"/>
<dbReference type="HOGENOM" id="CLU_043374_2_0_9"/>
<name>U5MWT1_CLOSA</name>
<dbReference type="PATRIC" id="fig|1345695.10.peg.2861"/>
<dbReference type="SUPFAM" id="SSF54862">
    <property type="entry name" value="4Fe-4S ferredoxins"/>
    <property type="match status" value="1"/>
</dbReference>
<keyword evidence="4 9" id="KW-0479">Metal-binding</keyword>
<evidence type="ECO:0000256" key="6">
    <source>
        <dbReference type="ARBA" id="ARBA00022982"/>
    </source>
</evidence>
<evidence type="ECO:0000313" key="11">
    <source>
        <dbReference type="EMBL" id="AGX44988.1"/>
    </source>
</evidence>
<dbReference type="Pfam" id="PF13247">
    <property type="entry name" value="Fer4_11"/>
    <property type="match status" value="1"/>
</dbReference>
<keyword evidence="3 9" id="KW-0004">4Fe-4S</keyword>
<dbReference type="InterPro" id="IPR050954">
    <property type="entry name" value="ET_IronSulfur_Cluster-Binding"/>
</dbReference>
<feature type="domain" description="4Fe-4S ferredoxin-type" evidence="10">
    <location>
        <begin position="1"/>
        <end position="33"/>
    </location>
</feature>
<dbReference type="RefSeq" id="WP_022749498.1">
    <property type="nucleotide sequence ID" value="NC_022571.1"/>
</dbReference>
<evidence type="ECO:0000256" key="4">
    <source>
        <dbReference type="ARBA" id="ARBA00022723"/>
    </source>
</evidence>
<keyword evidence="2 9" id="KW-0813">Transport</keyword>
<dbReference type="Proteomes" id="UP000017118">
    <property type="component" value="Chromosome"/>
</dbReference>
<feature type="domain" description="4Fe-4S ferredoxin-type" evidence="10">
    <location>
        <begin position="82"/>
        <end position="111"/>
    </location>
</feature>
<dbReference type="InterPro" id="IPR000813">
    <property type="entry name" value="7Fe_ferredoxin"/>
</dbReference>
<evidence type="ECO:0000313" key="12">
    <source>
        <dbReference type="Proteomes" id="UP000017118"/>
    </source>
</evidence>
<gene>
    <name evidence="11" type="primary">dmsB</name>
    <name evidence="11" type="ORF">CLSA_c40280</name>
</gene>
<evidence type="ECO:0000256" key="8">
    <source>
        <dbReference type="ARBA" id="ARBA00023014"/>
    </source>
</evidence>
<dbReference type="KEGG" id="csb:CLSA_c40280"/>
<keyword evidence="12" id="KW-1185">Reference proteome</keyword>
<dbReference type="InterPro" id="IPR017900">
    <property type="entry name" value="4Fe4S_Fe_S_CS"/>
</dbReference>
<dbReference type="PANTHER" id="PTHR43177:SF5">
    <property type="entry name" value="ANAEROBIC DIMETHYL SULFOXIDE REDUCTASE CHAIN B-RELATED"/>
    <property type="match status" value="1"/>
</dbReference>
<dbReference type="OrthoDB" id="9810688at2"/>
<dbReference type="InterPro" id="IPR017896">
    <property type="entry name" value="4Fe4S_Fe-S-bd"/>
</dbReference>
<dbReference type="PROSITE" id="PS00198">
    <property type="entry name" value="4FE4S_FER_1"/>
    <property type="match status" value="1"/>
</dbReference>
<evidence type="ECO:0000256" key="3">
    <source>
        <dbReference type="ARBA" id="ARBA00022485"/>
    </source>
</evidence>
<protein>
    <recommendedName>
        <fullName evidence="9">Ferredoxin</fullName>
    </recommendedName>
</protein>
<feature type="domain" description="4Fe-4S ferredoxin-type" evidence="10">
    <location>
        <begin position="47"/>
        <end position="81"/>
    </location>
</feature>
<dbReference type="Gene3D" id="3.30.70.20">
    <property type="match status" value="2"/>
</dbReference>
<evidence type="ECO:0000256" key="9">
    <source>
        <dbReference type="RuleBase" id="RU365098"/>
    </source>
</evidence>
<dbReference type="Pfam" id="PF12800">
    <property type="entry name" value="Fer4_4"/>
    <property type="match status" value="1"/>
</dbReference>
<comment type="function">
    <text evidence="9">Ferredoxins are iron-sulfur proteins that transfer electrons in a wide variety of metabolic reactions.</text>
</comment>
<accession>U5MWT1</accession>